<dbReference type="PROSITE" id="PS51379">
    <property type="entry name" value="4FE4S_FER_2"/>
    <property type="match status" value="1"/>
</dbReference>
<dbReference type="Gene3D" id="3.30.70.20">
    <property type="match status" value="1"/>
</dbReference>
<dbReference type="PROSITE" id="PS00198">
    <property type="entry name" value="4FE4S_FER_1"/>
    <property type="match status" value="1"/>
</dbReference>
<comment type="caution">
    <text evidence="5">The sequence shown here is derived from an EMBL/GenBank/DDBJ whole genome shotgun (WGS) entry which is preliminary data.</text>
</comment>
<dbReference type="GO" id="GO:0046872">
    <property type="term" value="F:metal ion binding"/>
    <property type="evidence" value="ECO:0007669"/>
    <property type="project" value="UniProtKB-KW"/>
</dbReference>
<feature type="domain" description="4Fe-4S ferredoxin-type" evidence="4">
    <location>
        <begin position="1"/>
        <end position="29"/>
    </location>
</feature>
<dbReference type="EMBL" id="DTQM01000108">
    <property type="protein sequence ID" value="HGC42721.1"/>
    <property type="molecule type" value="Genomic_DNA"/>
</dbReference>
<keyword evidence="2" id="KW-0408">Iron</keyword>
<evidence type="ECO:0000256" key="1">
    <source>
        <dbReference type="ARBA" id="ARBA00022723"/>
    </source>
</evidence>
<evidence type="ECO:0000256" key="2">
    <source>
        <dbReference type="ARBA" id="ARBA00023004"/>
    </source>
</evidence>
<dbReference type="InterPro" id="IPR017896">
    <property type="entry name" value="4Fe4S_Fe-S-bd"/>
</dbReference>
<keyword evidence="1" id="KW-0479">Metal-binding</keyword>
<dbReference type="SUPFAM" id="SSF54862">
    <property type="entry name" value="4Fe-4S ferredoxins"/>
    <property type="match status" value="1"/>
</dbReference>
<evidence type="ECO:0000313" key="5">
    <source>
        <dbReference type="EMBL" id="HGC42721.1"/>
    </source>
</evidence>
<organism evidence="5">
    <name type="scientific">Acidicaldus sp</name>
    <dbReference type="NCBI Taxonomy" id="1872105"/>
    <lineage>
        <taxon>Bacteria</taxon>
        <taxon>Pseudomonadati</taxon>
        <taxon>Pseudomonadota</taxon>
        <taxon>Alphaproteobacteria</taxon>
        <taxon>Acetobacterales</taxon>
        <taxon>Acetobacteraceae</taxon>
        <taxon>Acidicaldus</taxon>
    </lineage>
</organism>
<proteinExistence type="predicted"/>
<keyword evidence="3" id="KW-0411">Iron-sulfur</keyword>
<dbReference type="InterPro" id="IPR017900">
    <property type="entry name" value="4Fe4S_Fe_S_CS"/>
</dbReference>
<dbReference type="InterPro" id="IPR047927">
    <property type="entry name" value="YfhL-like"/>
</dbReference>
<evidence type="ECO:0000256" key="3">
    <source>
        <dbReference type="ARBA" id="ARBA00023014"/>
    </source>
</evidence>
<reference evidence="5" key="1">
    <citation type="journal article" date="2020" name="mSystems">
        <title>Genome- and Community-Level Interaction Insights into Carbon Utilization and Element Cycling Functions of Hydrothermarchaeota in Hydrothermal Sediment.</title>
        <authorList>
            <person name="Zhou Z."/>
            <person name="Liu Y."/>
            <person name="Xu W."/>
            <person name="Pan J."/>
            <person name="Luo Z.H."/>
            <person name="Li M."/>
        </authorList>
    </citation>
    <scope>NUCLEOTIDE SEQUENCE</scope>
    <source>
        <strain evidence="5">SpSt-997</strain>
    </source>
</reference>
<sequence>MALLITENCTSCDACRPVCPNEAIAMAEPIYTIDPLRCTECVGAEDEPQCRLVCPADCIEDNPDFREGREALLAKYQELHA</sequence>
<gene>
    <name evidence="5" type="ORF">ENY07_05810</name>
</gene>
<evidence type="ECO:0000259" key="4">
    <source>
        <dbReference type="PROSITE" id="PS51379"/>
    </source>
</evidence>
<dbReference type="NCBIfam" id="NF033683">
    <property type="entry name" value="di_4Fe-4S_YfhL"/>
    <property type="match status" value="1"/>
</dbReference>
<dbReference type="Pfam" id="PF00037">
    <property type="entry name" value="Fer4"/>
    <property type="match status" value="1"/>
</dbReference>
<dbReference type="AlphaFoldDB" id="A0A8J4HB98"/>
<dbReference type="GO" id="GO:0051536">
    <property type="term" value="F:iron-sulfur cluster binding"/>
    <property type="evidence" value="ECO:0007669"/>
    <property type="project" value="UniProtKB-KW"/>
</dbReference>
<name>A0A8J4HB98_9PROT</name>
<accession>A0A8J4HB98</accession>
<protein>
    <submittedName>
        <fullName evidence="5">YfhL family 4Fe-4S dicluster ferredoxin</fullName>
    </submittedName>
</protein>